<dbReference type="AlphaFoldDB" id="A0A7S3TN59"/>
<proteinExistence type="predicted"/>
<accession>A0A7S3TN59</accession>
<name>A0A7S3TN59_EMIHU</name>
<protein>
    <submittedName>
        <fullName evidence="1">Uncharacterized protein</fullName>
    </submittedName>
</protein>
<evidence type="ECO:0000313" key="1">
    <source>
        <dbReference type="EMBL" id="CAE0588529.1"/>
    </source>
</evidence>
<sequence>MPPPPRRPPPPRAIPLALSSAAWRRRRTGRVVVAAARLLPPPHGPLLLLAGEAEPTRAPAPCPCPAARPLPPPPLSPLPPTTHPPCQVPALLAAIRSSAHLSSRGAERLTWLWSLAVERRQPPLKGDAEVEAEALVALQAACSAAAPLPAEADGGTADTDEHLRARSERALCVLELLETLRRTAAGALPPQLLLLSPAGSPLWAAVQEFGAGARVELARRRGANGEAAAAGPGGRQAGATGEQKLAELLERVGLAVKSLQLLCAAPSKGD</sequence>
<gene>
    <name evidence="1" type="ORF">EHUX00137_LOCUS40945</name>
</gene>
<reference evidence="1" key="1">
    <citation type="submission" date="2021-01" db="EMBL/GenBank/DDBJ databases">
        <authorList>
            <person name="Corre E."/>
            <person name="Pelletier E."/>
            <person name="Niang G."/>
            <person name="Scheremetjew M."/>
            <person name="Finn R."/>
            <person name="Kale V."/>
            <person name="Holt S."/>
            <person name="Cochrane G."/>
            <person name="Meng A."/>
            <person name="Brown T."/>
            <person name="Cohen L."/>
        </authorList>
    </citation>
    <scope>NUCLEOTIDE SEQUENCE</scope>
    <source>
        <strain evidence="1">379</strain>
    </source>
</reference>
<organism evidence="1">
    <name type="scientific">Emiliania huxleyi</name>
    <name type="common">Coccolithophore</name>
    <name type="synonym">Pontosphaera huxleyi</name>
    <dbReference type="NCBI Taxonomy" id="2903"/>
    <lineage>
        <taxon>Eukaryota</taxon>
        <taxon>Haptista</taxon>
        <taxon>Haptophyta</taxon>
        <taxon>Prymnesiophyceae</taxon>
        <taxon>Isochrysidales</taxon>
        <taxon>Noelaerhabdaceae</taxon>
        <taxon>Emiliania</taxon>
    </lineage>
</organism>
<dbReference type="EMBL" id="HBIR01052466">
    <property type="protein sequence ID" value="CAE0588529.1"/>
    <property type="molecule type" value="Transcribed_RNA"/>
</dbReference>